<evidence type="ECO:0000259" key="2">
    <source>
        <dbReference type="Pfam" id="PF17778"/>
    </source>
</evidence>
<dbReference type="EMBL" id="BSUZ01000001">
    <property type="protein sequence ID" value="GMA86548.1"/>
    <property type="molecule type" value="Genomic_DNA"/>
</dbReference>
<dbReference type="InterPro" id="IPR050662">
    <property type="entry name" value="Sec-metab_biosynth-thioest"/>
</dbReference>
<sequence length="102" mass="10803">MLPGHGPVLPEALPVLDAYLAHREQRLEQVRAALAAGDTTPEQVVARVYADVPPDVQGAALQSVRAQARPPRRHLTLAHPSPVCAPQPARRGPTSGLTRGKG</sequence>
<feature type="region of interest" description="Disordered" evidence="1">
    <location>
        <begin position="67"/>
        <end position="102"/>
    </location>
</feature>
<proteinExistence type="predicted"/>
<evidence type="ECO:0000313" key="4">
    <source>
        <dbReference type="Proteomes" id="UP001157017"/>
    </source>
</evidence>
<dbReference type="Proteomes" id="UP001157017">
    <property type="component" value="Unassembled WGS sequence"/>
</dbReference>
<comment type="caution">
    <text evidence="3">The sequence shown here is derived from an EMBL/GenBank/DDBJ whole genome shotgun (WGS) entry which is preliminary data.</text>
</comment>
<reference evidence="4" key="1">
    <citation type="journal article" date="2019" name="Int. J. Syst. Evol. Microbiol.">
        <title>The Global Catalogue of Microorganisms (GCM) 10K type strain sequencing project: providing services to taxonomists for standard genome sequencing and annotation.</title>
        <authorList>
            <consortium name="The Broad Institute Genomics Platform"/>
            <consortium name="The Broad Institute Genome Sequencing Center for Infectious Disease"/>
            <person name="Wu L."/>
            <person name="Ma J."/>
        </authorList>
    </citation>
    <scope>NUCLEOTIDE SEQUENCE [LARGE SCALE GENOMIC DNA]</scope>
    <source>
        <strain evidence="4">NBRC 108730</strain>
    </source>
</reference>
<keyword evidence="4" id="KW-1185">Reference proteome</keyword>
<evidence type="ECO:0000256" key="1">
    <source>
        <dbReference type="SAM" id="MobiDB-lite"/>
    </source>
</evidence>
<gene>
    <name evidence="3" type="ORF">GCM10025868_17980</name>
</gene>
<name>A0ABQ6JEF9_9ACTN</name>
<dbReference type="InterPro" id="IPR041516">
    <property type="entry name" value="LACTB2_WH"/>
</dbReference>
<dbReference type="PANTHER" id="PTHR23131">
    <property type="entry name" value="ENDORIBONUCLEASE LACTB2"/>
    <property type="match status" value="1"/>
</dbReference>
<dbReference type="InterPro" id="IPR036866">
    <property type="entry name" value="RibonucZ/Hydroxyglut_hydro"/>
</dbReference>
<dbReference type="Gene3D" id="1.10.10.10">
    <property type="entry name" value="Winged helix-like DNA-binding domain superfamily/Winged helix DNA-binding domain"/>
    <property type="match status" value="1"/>
</dbReference>
<protein>
    <recommendedName>
        <fullName evidence="2">LACTB2 winged helix domain-containing protein</fullName>
    </recommendedName>
</protein>
<dbReference type="InterPro" id="IPR036388">
    <property type="entry name" value="WH-like_DNA-bd_sf"/>
</dbReference>
<accession>A0ABQ6JEF9</accession>
<dbReference type="Pfam" id="PF17778">
    <property type="entry name" value="WHD_BLACT"/>
    <property type="match status" value="1"/>
</dbReference>
<dbReference type="PANTHER" id="PTHR23131:SF0">
    <property type="entry name" value="ENDORIBONUCLEASE LACTB2"/>
    <property type="match status" value="1"/>
</dbReference>
<evidence type="ECO:0000313" key="3">
    <source>
        <dbReference type="EMBL" id="GMA86548.1"/>
    </source>
</evidence>
<organism evidence="3 4">
    <name type="scientific">Angustibacter aerolatus</name>
    <dbReference type="NCBI Taxonomy" id="1162965"/>
    <lineage>
        <taxon>Bacteria</taxon>
        <taxon>Bacillati</taxon>
        <taxon>Actinomycetota</taxon>
        <taxon>Actinomycetes</taxon>
        <taxon>Kineosporiales</taxon>
        <taxon>Kineosporiaceae</taxon>
    </lineage>
</organism>
<dbReference type="SUPFAM" id="SSF56281">
    <property type="entry name" value="Metallo-hydrolase/oxidoreductase"/>
    <property type="match status" value="1"/>
</dbReference>
<feature type="domain" description="LACTB2 winged helix" evidence="2">
    <location>
        <begin position="40"/>
        <end position="66"/>
    </location>
</feature>